<proteinExistence type="predicted"/>
<name>A0A147B758_9ACAR</name>
<organism evidence="1">
    <name type="scientific">Alectorobius mimon</name>
    <dbReference type="NCBI Taxonomy" id="360319"/>
    <lineage>
        <taxon>Eukaryota</taxon>
        <taxon>Metazoa</taxon>
        <taxon>Ecdysozoa</taxon>
        <taxon>Arthropoda</taxon>
        <taxon>Chelicerata</taxon>
        <taxon>Arachnida</taxon>
        <taxon>Acari</taxon>
        <taxon>Parasitiformes</taxon>
        <taxon>Ixodida</taxon>
        <taxon>Ixodoidea</taxon>
        <taxon>Argasidae</taxon>
        <taxon>Ornithodorinae</taxon>
        <taxon>Alectorobius</taxon>
    </lineage>
</organism>
<sequence length="48" mass="5335">FLLLSTQTTSGKSLPSQVPCSRFQVFTARRMFLERSGTLSHRTPCACS</sequence>
<reference evidence="1" key="1">
    <citation type="submission" date="2016-03" db="EMBL/GenBank/DDBJ databases">
        <title>Gut transcriptome analysis on engorged females of Ornithodoros mimon (Acari: Argasidae) and phylogenetic inferences of soft ticks.</title>
        <authorList>
            <person name="Landulfo G.A."/>
            <person name="Giovanni D."/>
            <person name="Carvalho E."/>
            <person name="Junqueira-de-Azevedo I."/>
            <person name="Patane J."/>
            <person name="Mendoca R."/>
            <person name="Barros-Battesti D."/>
        </authorList>
    </citation>
    <scope>NUCLEOTIDE SEQUENCE</scope>
    <source>
        <strain evidence="1">Females</strain>
        <tissue evidence="1">Gut</tissue>
    </source>
</reference>
<protein>
    <submittedName>
        <fullName evidence="1">Uncharacterized protein</fullName>
    </submittedName>
</protein>
<dbReference type="AlphaFoldDB" id="A0A147B758"/>
<feature type="non-terminal residue" evidence="1">
    <location>
        <position position="1"/>
    </location>
</feature>
<evidence type="ECO:0000313" key="1">
    <source>
        <dbReference type="EMBL" id="JAR86620.1"/>
    </source>
</evidence>
<dbReference type="EMBL" id="GEIB01001735">
    <property type="protein sequence ID" value="JAR86620.1"/>
    <property type="molecule type" value="Transcribed_RNA"/>
</dbReference>
<accession>A0A147B758</accession>